<evidence type="ECO:0000313" key="2">
    <source>
        <dbReference type="EMBL" id="RCL74601.1"/>
    </source>
</evidence>
<keyword evidence="1" id="KW-0812">Transmembrane</keyword>
<dbReference type="EMBL" id="QOQD01000001">
    <property type="protein sequence ID" value="RCL74601.1"/>
    <property type="molecule type" value="Genomic_DNA"/>
</dbReference>
<feature type="transmembrane region" description="Helical" evidence="1">
    <location>
        <begin position="6"/>
        <end position="23"/>
    </location>
</feature>
<accession>A0A368DTR4</accession>
<sequence length="72" mass="7534">MNNKLVMGAIVAVVVAVAAYFIMTNAGKDNTGSSSTGGALMRTNQTDEPVVVGSKTVEIEMLDEFATYGQAF</sequence>
<gene>
    <name evidence="2" type="ORF">DBW71_00195</name>
</gene>
<protein>
    <submittedName>
        <fullName evidence="2">Uncharacterized protein</fullName>
    </submittedName>
</protein>
<comment type="caution">
    <text evidence="2">The sequence shown here is derived from an EMBL/GenBank/DDBJ whole genome shotgun (WGS) entry which is preliminary data.</text>
</comment>
<evidence type="ECO:0000256" key="1">
    <source>
        <dbReference type="SAM" id="Phobius"/>
    </source>
</evidence>
<proteinExistence type="predicted"/>
<organism evidence="2 3">
    <name type="scientific">PS1 clade bacterium</name>
    <dbReference type="NCBI Taxonomy" id="2175152"/>
    <lineage>
        <taxon>Bacteria</taxon>
        <taxon>Pseudomonadati</taxon>
        <taxon>Pseudomonadota</taxon>
        <taxon>Alphaproteobacteria</taxon>
        <taxon>PS1 clade</taxon>
    </lineage>
</organism>
<name>A0A368DTR4_9PROT</name>
<dbReference type="AlphaFoldDB" id="A0A368DTR4"/>
<evidence type="ECO:0000313" key="3">
    <source>
        <dbReference type="Proteomes" id="UP000253570"/>
    </source>
</evidence>
<dbReference type="Proteomes" id="UP000253570">
    <property type="component" value="Unassembled WGS sequence"/>
</dbReference>
<reference evidence="2 3" key="1">
    <citation type="journal article" date="2018" name="Microbiome">
        <title>Fine metagenomic profile of the Mediterranean stratified and mixed water columns revealed by assembly and recruitment.</title>
        <authorList>
            <person name="Haro-Moreno J.M."/>
            <person name="Lopez-Perez M."/>
            <person name="De La Torre J.R."/>
            <person name="Picazo A."/>
            <person name="Camacho A."/>
            <person name="Rodriguez-Valera F."/>
        </authorList>
    </citation>
    <scope>NUCLEOTIDE SEQUENCE [LARGE SCALE GENOMIC DNA]</scope>
    <source>
        <strain evidence="2">MED-G57</strain>
    </source>
</reference>
<keyword evidence="1" id="KW-0472">Membrane</keyword>
<keyword evidence="1" id="KW-1133">Transmembrane helix</keyword>